<name>A0A165CNM8_9APHY</name>
<dbReference type="InParanoid" id="A0A165CNM8"/>
<dbReference type="PANTHER" id="PTHR43004">
    <property type="entry name" value="TRK SYSTEM POTASSIUM UPTAKE PROTEIN"/>
    <property type="match status" value="1"/>
</dbReference>
<dbReference type="GeneID" id="63830069"/>
<accession>A0A165CNM8</accession>
<keyword evidence="3" id="KW-0560">Oxidoreductase</keyword>
<evidence type="ECO:0000256" key="1">
    <source>
        <dbReference type="ARBA" id="ARBA00022630"/>
    </source>
</evidence>
<dbReference type="EMBL" id="KV427646">
    <property type="protein sequence ID" value="KZT03138.1"/>
    <property type="molecule type" value="Genomic_DNA"/>
</dbReference>
<dbReference type="InterPro" id="IPR036188">
    <property type="entry name" value="FAD/NAD-bd_sf"/>
</dbReference>
<dbReference type="PANTHER" id="PTHR43004:SF5">
    <property type="entry name" value="FAD-BINDING DOMAIN-CONTAINING PROTEIN"/>
    <property type="match status" value="1"/>
</dbReference>
<evidence type="ECO:0000313" key="5">
    <source>
        <dbReference type="EMBL" id="KZT03138.1"/>
    </source>
</evidence>
<dbReference type="SUPFAM" id="SSF51905">
    <property type="entry name" value="FAD/NAD(P)-binding domain"/>
    <property type="match status" value="1"/>
</dbReference>
<keyword evidence="2" id="KW-0274">FAD</keyword>
<reference evidence="5 6" key="1">
    <citation type="journal article" date="2016" name="Mol. Biol. Evol.">
        <title>Comparative Genomics of Early-Diverging Mushroom-Forming Fungi Provides Insights into the Origins of Lignocellulose Decay Capabilities.</title>
        <authorList>
            <person name="Nagy L.G."/>
            <person name="Riley R."/>
            <person name="Tritt A."/>
            <person name="Adam C."/>
            <person name="Daum C."/>
            <person name="Floudas D."/>
            <person name="Sun H."/>
            <person name="Yadav J.S."/>
            <person name="Pangilinan J."/>
            <person name="Larsson K.H."/>
            <person name="Matsuura K."/>
            <person name="Barry K."/>
            <person name="Labutti K."/>
            <person name="Kuo R."/>
            <person name="Ohm R.A."/>
            <person name="Bhattacharya S.S."/>
            <person name="Shirouzu T."/>
            <person name="Yoshinaga Y."/>
            <person name="Martin F.M."/>
            <person name="Grigoriev I.V."/>
            <person name="Hibbett D.S."/>
        </authorList>
    </citation>
    <scope>NUCLEOTIDE SEQUENCE [LARGE SCALE GENOMIC DNA]</scope>
    <source>
        <strain evidence="5 6">93-53</strain>
    </source>
</reference>
<dbReference type="Proteomes" id="UP000076871">
    <property type="component" value="Unassembled WGS sequence"/>
</dbReference>
<evidence type="ECO:0000313" key="6">
    <source>
        <dbReference type="Proteomes" id="UP000076871"/>
    </source>
</evidence>
<organism evidence="5 6">
    <name type="scientific">Laetiporus sulphureus 93-53</name>
    <dbReference type="NCBI Taxonomy" id="1314785"/>
    <lineage>
        <taxon>Eukaryota</taxon>
        <taxon>Fungi</taxon>
        <taxon>Dikarya</taxon>
        <taxon>Basidiomycota</taxon>
        <taxon>Agaricomycotina</taxon>
        <taxon>Agaricomycetes</taxon>
        <taxon>Polyporales</taxon>
        <taxon>Laetiporus</taxon>
    </lineage>
</organism>
<dbReference type="OrthoDB" id="1716816at2759"/>
<dbReference type="AlphaFoldDB" id="A0A165CNM8"/>
<dbReference type="RefSeq" id="XP_040760878.1">
    <property type="nucleotide sequence ID" value="XM_040913041.1"/>
</dbReference>
<dbReference type="GO" id="GO:0071949">
    <property type="term" value="F:FAD binding"/>
    <property type="evidence" value="ECO:0007669"/>
    <property type="project" value="InterPro"/>
</dbReference>
<feature type="domain" description="FAD-binding" evidence="4">
    <location>
        <begin position="160"/>
        <end position="230"/>
    </location>
</feature>
<sequence length="281" mass="30550">MLHARSLELLSLIGVYDWIADIGVVISFSILQKYVEDALRDAIIEIDKGAVHAPAQLVDYIVSDSPDYLIAASEQLGSERATVHYKYLIGADGGRSTVRLDAVVVTNMSESRRGGVSIESRHHGNVLWTPTDNGRTRIGFVCSDALYGEHSENATAKTGKAVEPLIKGRVFLAGDAAHIHSSGTAQGVTTDVHDATNLAWKLAGVLKGWFPEEILDTHDSERRTSALHLIQLERDIASLMSGEIPAHYNPAPDADVNAYLKQVFNMNFTPTVSLGISYQSL</sequence>
<gene>
    <name evidence="5" type="ORF">LAESUDRAFT_762130</name>
</gene>
<evidence type="ECO:0000259" key="4">
    <source>
        <dbReference type="Pfam" id="PF01494"/>
    </source>
</evidence>
<keyword evidence="6" id="KW-1185">Reference proteome</keyword>
<protein>
    <recommendedName>
        <fullName evidence="4">FAD-binding domain-containing protein</fullName>
    </recommendedName>
</protein>
<dbReference type="InterPro" id="IPR002938">
    <property type="entry name" value="FAD-bd"/>
</dbReference>
<dbReference type="Pfam" id="PF01494">
    <property type="entry name" value="FAD_binding_3"/>
    <property type="match status" value="1"/>
</dbReference>
<proteinExistence type="predicted"/>
<dbReference type="STRING" id="1314785.A0A165CNM8"/>
<evidence type="ECO:0000256" key="3">
    <source>
        <dbReference type="ARBA" id="ARBA00023002"/>
    </source>
</evidence>
<evidence type="ECO:0000256" key="2">
    <source>
        <dbReference type="ARBA" id="ARBA00022827"/>
    </source>
</evidence>
<dbReference type="GO" id="GO:0016709">
    <property type="term" value="F:oxidoreductase activity, acting on paired donors, with incorporation or reduction of molecular oxygen, NAD(P)H as one donor, and incorporation of one atom of oxygen"/>
    <property type="evidence" value="ECO:0007669"/>
    <property type="project" value="UniProtKB-ARBA"/>
</dbReference>
<dbReference type="InterPro" id="IPR050641">
    <property type="entry name" value="RIFMO-like"/>
</dbReference>
<keyword evidence="1" id="KW-0285">Flavoprotein</keyword>
<dbReference type="Gene3D" id="3.50.50.60">
    <property type="entry name" value="FAD/NAD(P)-binding domain"/>
    <property type="match status" value="2"/>
</dbReference>